<gene>
    <name evidence="2" type="ORF">EB796_005719</name>
</gene>
<dbReference type="PANTHER" id="PTHR45036">
    <property type="entry name" value="METHYLTRANSFERASE LIKE 7B"/>
    <property type="match status" value="1"/>
</dbReference>
<dbReference type="Gene3D" id="3.40.50.150">
    <property type="entry name" value="Vaccinia Virus protein VP39"/>
    <property type="match status" value="1"/>
</dbReference>
<dbReference type="Proteomes" id="UP000593567">
    <property type="component" value="Unassembled WGS sequence"/>
</dbReference>
<dbReference type="CDD" id="cd02440">
    <property type="entry name" value="AdoMet_MTases"/>
    <property type="match status" value="1"/>
</dbReference>
<keyword evidence="3" id="KW-1185">Reference proteome</keyword>
<evidence type="ECO:0000313" key="2">
    <source>
        <dbReference type="EMBL" id="KAF6035972.1"/>
    </source>
</evidence>
<organism evidence="2 3">
    <name type="scientific">Bugula neritina</name>
    <name type="common">Brown bryozoan</name>
    <name type="synonym">Sertularia neritina</name>
    <dbReference type="NCBI Taxonomy" id="10212"/>
    <lineage>
        <taxon>Eukaryota</taxon>
        <taxon>Metazoa</taxon>
        <taxon>Spiralia</taxon>
        <taxon>Lophotrochozoa</taxon>
        <taxon>Bryozoa</taxon>
        <taxon>Gymnolaemata</taxon>
        <taxon>Cheilostomatida</taxon>
        <taxon>Flustrina</taxon>
        <taxon>Buguloidea</taxon>
        <taxon>Bugulidae</taxon>
        <taxon>Bugula</taxon>
    </lineage>
</organism>
<dbReference type="GO" id="GO:0008757">
    <property type="term" value="F:S-adenosylmethionine-dependent methyltransferase activity"/>
    <property type="evidence" value="ECO:0007669"/>
    <property type="project" value="InterPro"/>
</dbReference>
<dbReference type="OrthoDB" id="416496at2759"/>
<dbReference type="PANTHER" id="PTHR45036:SF8">
    <property type="entry name" value="METHYLTRANSFERASE-LIKE PROTEIN 7A"/>
    <property type="match status" value="1"/>
</dbReference>
<evidence type="ECO:0000313" key="3">
    <source>
        <dbReference type="Proteomes" id="UP000593567"/>
    </source>
</evidence>
<dbReference type="InterPro" id="IPR029063">
    <property type="entry name" value="SAM-dependent_MTases_sf"/>
</dbReference>
<dbReference type="EMBL" id="VXIV02000801">
    <property type="protein sequence ID" value="KAF6035972.1"/>
    <property type="molecule type" value="Genomic_DNA"/>
</dbReference>
<feature type="domain" description="Methyltransferase type 11" evidence="1">
    <location>
        <begin position="8"/>
        <end position="109"/>
    </location>
</feature>
<proteinExistence type="predicted"/>
<accession>A0A7J7KBF1</accession>
<dbReference type="Pfam" id="PF08241">
    <property type="entry name" value="Methyltransf_11"/>
    <property type="match status" value="1"/>
</dbReference>
<dbReference type="SUPFAM" id="SSF53335">
    <property type="entry name" value="S-adenosyl-L-methionine-dependent methyltransferases"/>
    <property type="match status" value="1"/>
</dbReference>
<sequence length="184" mass="20355">MLPAKAIVEIGAGSGTNFQFYPNQCALRCVEPKVEFKGYVDDSLKKRGEHLASVEFVQGTGELLSQIESIKPGSVDYVVCTLVLCSVKDVSKVIQEVKTVLKPAGKFYFLEHVYASESSKLVRICQNVITPISKLLLDNCHHNREPWKALESAGFSSITYQRKSIAKASFISPLRWLCVGIATK</sequence>
<protein>
    <submittedName>
        <fullName evidence="2">METTL7A</fullName>
    </submittedName>
</protein>
<dbReference type="InterPro" id="IPR013216">
    <property type="entry name" value="Methyltransf_11"/>
</dbReference>
<comment type="caution">
    <text evidence="2">The sequence shown here is derived from an EMBL/GenBank/DDBJ whole genome shotgun (WGS) entry which is preliminary data.</text>
</comment>
<name>A0A7J7KBF1_BUGNE</name>
<reference evidence="2" key="1">
    <citation type="submission" date="2020-06" db="EMBL/GenBank/DDBJ databases">
        <title>Draft genome of Bugula neritina, a colonial animal packing powerful symbionts and potential medicines.</title>
        <authorList>
            <person name="Rayko M."/>
        </authorList>
    </citation>
    <scope>NUCLEOTIDE SEQUENCE [LARGE SCALE GENOMIC DNA]</scope>
    <source>
        <strain evidence="2">Kwan_BN1</strain>
    </source>
</reference>
<dbReference type="AlphaFoldDB" id="A0A7J7KBF1"/>
<dbReference type="InterPro" id="IPR052356">
    <property type="entry name" value="Thiol_S-MT"/>
</dbReference>
<evidence type="ECO:0000259" key="1">
    <source>
        <dbReference type="Pfam" id="PF08241"/>
    </source>
</evidence>